<dbReference type="AlphaFoldDB" id="A0AB39ISE0"/>
<dbReference type="InterPro" id="IPR036890">
    <property type="entry name" value="HATPase_C_sf"/>
</dbReference>
<protein>
    <submittedName>
        <fullName evidence="2">ATP-binding protein</fullName>
    </submittedName>
</protein>
<dbReference type="RefSeq" id="WP_226066775.1">
    <property type="nucleotide sequence ID" value="NZ_CP162670.1"/>
</dbReference>
<evidence type="ECO:0000313" key="2">
    <source>
        <dbReference type="EMBL" id="XDL23752.1"/>
    </source>
</evidence>
<feature type="region of interest" description="Disordered" evidence="1">
    <location>
        <begin position="572"/>
        <end position="591"/>
    </location>
</feature>
<keyword evidence="2" id="KW-0547">Nucleotide-binding</keyword>
<dbReference type="GO" id="GO:0005524">
    <property type="term" value="F:ATP binding"/>
    <property type="evidence" value="ECO:0007669"/>
    <property type="project" value="UniProtKB-KW"/>
</dbReference>
<proteinExistence type="predicted"/>
<name>A0AB39ISE0_9GAMM</name>
<dbReference type="GeneID" id="302583203"/>
<keyword evidence="2" id="KW-0067">ATP-binding</keyword>
<evidence type="ECO:0000256" key="1">
    <source>
        <dbReference type="SAM" id="MobiDB-lite"/>
    </source>
</evidence>
<sequence>MRYPFELDPQIIHHIIYSQAGSIGKAIIELLMNSVDAQAKAVVLSLDRTGFSCVDDGTGFASLDDVINYFGRFGTPHQEGDATYGRFRLGRGQIMAHARTVWQSTQWRMRVDTREMGYSYDLDELEERIRGCHITGEWYEPLSDVELVSAVQEIRDLVRYTPVSITLNGAVITRAPALEQWDAEDEFAWYRLKAEGAVAIYNQGVLVRHDPGHVWGCGGLIVSKQAVALNVSRTEILRKTCPVWQSISKTFARLANDFTGRLGANRKTENRREKTARSLLSGEGDYYRLCQDEEVITILPGKRHVSFSRFLGLCRTACRSDLLADDDGAFEGAFVVSPSSDIPIGERLAMAGIIAVVHPVTLTRFGCHSSEEFLECLDRIHDILGQWIVNNDYRGRWLYTPALASFEYIAKQLVDVTALVSEKAALDAETRRAWVALRWCLREYARRCCSNGVDYQILLGESNSAAAWTDGRSYIAFNVNVVRRLKSEPLQTAGYLFSLTEHEVAHEGDSIDCGHDEVFYQRFHDISIRMAEKRQRYMHVWLMKYTISMEAEGKRAQGKAWQERFLSDRVGSGREKRGLPGTIDPNDVAGDIRAPISDEDETFIQRMNLLSGKQRGSGAIPDWTKIIPAAVRAHKDSQAQRAEADRCERERIAALLGIQPDVLTYDDLAELSFPNCLTDEDITEAWKDLCGRKAEEERDRCEERKIREHYAALFQVKPEDISDRAFYFLYYETQNDEDALIAWKEKHWEHDDEFDPYLDYFSEHQPEAVIPAEWKGVRPGETRWSLERNASAAGFWSVTDYLAWRDRE</sequence>
<gene>
    <name evidence="2" type="ORF">LF929_016000</name>
</gene>
<accession>A0AB39ISE0</accession>
<dbReference type="Gene3D" id="3.30.565.10">
    <property type="entry name" value="Histidine kinase-like ATPase, C-terminal domain"/>
    <property type="match status" value="1"/>
</dbReference>
<organism evidence="2">
    <name type="scientific">Dickeya oryzae</name>
    <dbReference type="NCBI Taxonomy" id="1240404"/>
    <lineage>
        <taxon>Bacteria</taxon>
        <taxon>Pseudomonadati</taxon>
        <taxon>Pseudomonadota</taxon>
        <taxon>Gammaproteobacteria</taxon>
        <taxon>Enterobacterales</taxon>
        <taxon>Pectobacteriaceae</taxon>
        <taxon>Dickeya</taxon>
    </lineage>
</organism>
<dbReference type="SUPFAM" id="SSF55874">
    <property type="entry name" value="ATPase domain of HSP90 chaperone/DNA topoisomerase II/histidine kinase"/>
    <property type="match status" value="1"/>
</dbReference>
<reference evidence="2" key="1">
    <citation type="submission" date="2024-07" db="EMBL/GenBank/DDBJ databases">
        <authorList>
            <person name="Pedron J."/>
        </authorList>
    </citation>
    <scope>NUCLEOTIDE SEQUENCE</scope>
    <source>
        <strain evidence="2">A003-S1-M15</strain>
    </source>
</reference>
<dbReference type="EMBL" id="CP162670">
    <property type="protein sequence ID" value="XDL23752.1"/>
    <property type="molecule type" value="Genomic_DNA"/>
</dbReference>
<dbReference type="Pfam" id="PF13589">
    <property type="entry name" value="HATPase_c_3"/>
    <property type="match status" value="1"/>
</dbReference>